<protein>
    <submittedName>
        <fullName evidence="2">TetR family transcriptional regulator</fullName>
    </submittedName>
</protein>
<evidence type="ECO:0000313" key="2">
    <source>
        <dbReference type="EMBL" id="QDH17994.1"/>
    </source>
</evidence>
<sequence length="222" mass="24557">MNENNVFSEDTADLDKDAFDIALLQAAMNLASLEGWHHFSMVEAAKEAGLPIDAVRSRYPLKSLLLLRLGKMADESALRDEGQGSSLREHLFDLIMRRFDLFQEYREGIRSVLHTLPRDPALTAFLAGATLDSMRWIADAAGIDCSGLGGICRINGLAAIWGTALRAWEKDESQDLGITMAALEKSLEKAERYGVLKPSSRRKMQDAISHTGTPNHNLELES</sequence>
<gene>
    <name evidence="2" type="ORF">E3D00_04790</name>
</gene>
<keyword evidence="3" id="KW-1185">Reference proteome</keyword>
<dbReference type="KEGG" id="ssam:E3D00_04790"/>
<name>A0A4Y6ULR1_9PROT</name>
<evidence type="ECO:0000313" key="3">
    <source>
        <dbReference type="Proteomes" id="UP000316313"/>
    </source>
</evidence>
<dbReference type="Proteomes" id="UP000316313">
    <property type="component" value="Chromosome"/>
</dbReference>
<evidence type="ECO:0000256" key="1">
    <source>
        <dbReference type="SAM" id="MobiDB-lite"/>
    </source>
</evidence>
<dbReference type="Gene3D" id="1.10.357.10">
    <property type="entry name" value="Tetracycline Repressor, domain 2"/>
    <property type="match status" value="1"/>
</dbReference>
<reference evidence="2 3" key="1">
    <citation type="submission" date="2019-03" db="EMBL/GenBank/DDBJ databases">
        <title>The complete genome sequence of Swingsia samuiensis NBRC107927(T).</title>
        <authorList>
            <person name="Chua K.-O."/>
            <person name="Chan K.-G."/>
            <person name="See-Too W.-S."/>
        </authorList>
    </citation>
    <scope>NUCLEOTIDE SEQUENCE [LARGE SCALE GENOMIC DNA]</scope>
    <source>
        <strain evidence="2 3">AH83</strain>
    </source>
</reference>
<dbReference type="EMBL" id="CP038141">
    <property type="protein sequence ID" value="QDH17994.1"/>
    <property type="molecule type" value="Genomic_DNA"/>
</dbReference>
<organism evidence="2 3">
    <name type="scientific">Swingsia samuiensis</name>
    <dbReference type="NCBI Taxonomy" id="1293412"/>
    <lineage>
        <taxon>Bacteria</taxon>
        <taxon>Pseudomonadati</taxon>
        <taxon>Pseudomonadota</taxon>
        <taxon>Alphaproteobacteria</taxon>
        <taxon>Acetobacterales</taxon>
        <taxon>Acetobacteraceae</taxon>
        <taxon>Swingsia</taxon>
    </lineage>
</organism>
<dbReference type="AlphaFoldDB" id="A0A4Y6ULR1"/>
<dbReference type="OrthoDB" id="7828598at2"/>
<proteinExistence type="predicted"/>
<feature type="region of interest" description="Disordered" evidence="1">
    <location>
        <begin position="197"/>
        <end position="222"/>
    </location>
</feature>
<accession>A0A4Y6ULR1</accession>